<dbReference type="Proteomes" id="UP000789595">
    <property type="component" value="Unassembled WGS sequence"/>
</dbReference>
<dbReference type="GO" id="GO:0034314">
    <property type="term" value="P:Arp2/3 complex-mediated actin nucleation"/>
    <property type="evidence" value="ECO:0007669"/>
    <property type="project" value="UniProtKB-UniRule"/>
</dbReference>
<dbReference type="PIRSF" id="PIRSF016315">
    <property type="entry name" value="ARP2/3_P21-Arc"/>
    <property type="match status" value="1"/>
</dbReference>
<evidence type="ECO:0000256" key="5">
    <source>
        <dbReference type="ARBA" id="ARBA00023212"/>
    </source>
</evidence>
<evidence type="ECO:0000256" key="3">
    <source>
        <dbReference type="ARBA" id="ARBA00022490"/>
    </source>
</evidence>
<evidence type="ECO:0000256" key="4">
    <source>
        <dbReference type="ARBA" id="ARBA00023203"/>
    </source>
</evidence>
<keyword evidence="3 6" id="KW-0963">Cytoplasm</keyword>
<dbReference type="Gene3D" id="1.10.1760.10">
    <property type="entry name" value="Actin-related protein 2/3 complex subunit 3"/>
    <property type="match status" value="1"/>
</dbReference>
<dbReference type="GO" id="GO:0005885">
    <property type="term" value="C:Arp2/3 protein complex"/>
    <property type="evidence" value="ECO:0007669"/>
    <property type="project" value="UniProtKB-UniRule"/>
</dbReference>
<dbReference type="Pfam" id="PF04062">
    <property type="entry name" value="P21-Arc"/>
    <property type="match status" value="1"/>
</dbReference>
<comment type="subunit">
    <text evidence="6">Component of the Arp2/3 complex.</text>
</comment>
<dbReference type="SUPFAM" id="SSF69060">
    <property type="entry name" value="Arp2/3 complex 21 kDa subunit ARPC3"/>
    <property type="match status" value="1"/>
</dbReference>
<dbReference type="AlphaFoldDB" id="A0A8J2WEU3"/>
<comment type="function">
    <text evidence="6">Functions as component of the Arp2/3 complex which is involved in regulation of actin polymerization and together with an activating nucleation-promoting factor (NPF) mediates the formation of branched actin networks.</text>
</comment>
<accession>A0A8J2WEU3</accession>
<evidence type="ECO:0000313" key="8">
    <source>
        <dbReference type="Proteomes" id="UP000789595"/>
    </source>
</evidence>
<reference evidence="7" key="1">
    <citation type="submission" date="2021-11" db="EMBL/GenBank/DDBJ databases">
        <authorList>
            <consortium name="Genoscope - CEA"/>
            <person name="William W."/>
        </authorList>
    </citation>
    <scope>NUCLEOTIDE SEQUENCE</scope>
</reference>
<comment type="similarity">
    <text evidence="2 6">Belongs to the ARPC3 family.</text>
</comment>
<evidence type="ECO:0000256" key="1">
    <source>
        <dbReference type="ARBA" id="ARBA00004245"/>
    </source>
</evidence>
<comment type="caution">
    <text evidence="7">The sequence shown here is derived from an EMBL/GenBank/DDBJ whole genome shotgun (WGS) entry which is preliminary data.</text>
</comment>
<sequence>MPAYHSKIDGAGADEACGCALLPLKTKLRGPAPAAPFEGDDIIDETIKYFRPNCLFRNFDVSKSSDRTLVYLTLSMQQFLKECERHSTRQAGEKAVKSLVLKQFPIPGSPGWPLGGLFPPPKDIQEGEAWRLYMKQARDELSTRTLDVLYKDDGAKDKWWGSFAKRKFMQKELRA</sequence>
<evidence type="ECO:0000256" key="6">
    <source>
        <dbReference type="PIRNR" id="PIRNR016315"/>
    </source>
</evidence>
<dbReference type="OrthoDB" id="200404at2759"/>
<comment type="subcellular location">
    <subcellularLocation>
        <location evidence="1 6">Cytoplasm</location>
        <location evidence="1 6">Cytoskeleton</location>
    </subcellularLocation>
</comment>
<proteinExistence type="inferred from homology"/>
<protein>
    <recommendedName>
        <fullName evidence="6">Actin-related protein 2/3 complex subunit 3</fullName>
    </recommendedName>
</protein>
<dbReference type="InterPro" id="IPR007204">
    <property type="entry name" value="ARPC3"/>
</dbReference>
<keyword evidence="5 6" id="KW-0206">Cytoskeleton</keyword>
<gene>
    <name evidence="7" type="ORF">PECAL_1P20890</name>
</gene>
<dbReference type="GO" id="GO:0030833">
    <property type="term" value="P:regulation of actin filament polymerization"/>
    <property type="evidence" value="ECO:0007669"/>
    <property type="project" value="InterPro"/>
</dbReference>
<dbReference type="EMBL" id="CAKKNE010000001">
    <property type="protein sequence ID" value="CAH0365640.1"/>
    <property type="molecule type" value="Genomic_DNA"/>
</dbReference>
<dbReference type="GO" id="GO:0003779">
    <property type="term" value="F:actin binding"/>
    <property type="evidence" value="ECO:0007669"/>
    <property type="project" value="UniProtKB-KW"/>
</dbReference>
<keyword evidence="8" id="KW-1185">Reference proteome</keyword>
<organism evidence="7 8">
    <name type="scientific">Pelagomonas calceolata</name>
    <dbReference type="NCBI Taxonomy" id="35677"/>
    <lineage>
        <taxon>Eukaryota</taxon>
        <taxon>Sar</taxon>
        <taxon>Stramenopiles</taxon>
        <taxon>Ochrophyta</taxon>
        <taxon>Pelagophyceae</taxon>
        <taxon>Pelagomonadales</taxon>
        <taxon>Pelagomonadaceae</taxon>
        <taxon>Pelagomonas</taxon>
    </lineage>
</organism>
<keyword evidence="4 6" id="KW-0009">Actin-binding</keyword>
<dbReference type="PANTHER" id="PTHR12391">
    <property type="entry name" value="ARP2/3 COMPLEX 21 KD SUBUNIT"/>
    <property type="match status" value="1"/>
</dbReference>
<name>A0A8J2WEU3_9STRA</name>
<evidence type="ECO:0000313" key="7">
    <source>
        <dbReference type="EMBL" id="CAH0365640.1"/>
    </source>
</evidence>
<evidence type="ECO:0000256" key="2">
    <source>
        <dbReference type="ARBA" id="ARBA00010856"/>
    </source>
</evidence>
<dbReference type="InterPro" id="IPR036753">
    <property type="entry name" value="ARPC3_sf"/>
</dbReference>